<dbReference type="PROSITE" id="PS00651">
    <property type="entry name" value="RIBOSOMAL_L9"/>
    <property type="match status" value="1"/>
</dbReference>
<evidence type="ECO:0000256" key="3">
    <source>
        <dbReference type="ARBA" id="ARBA00022884"/>
    </source>
</evidence>
<dbReference type="SUPFAM" id="SSF55658">
    <property type="entry name" value="L9 N-domain-like"/>
    <property type="match status" value="1"/>
</dbReference>
<evidence type="ECO:0000313" key="10">
    <source>
        <dbReference type="EMBL" id="UVD81754.1"/>
    </source>
</evidence>
<dbReference type="InterPro" id="IPR009027">
    <property type="entry name" value="Ribosomal_bL9/RNase_H1_N"/>
</dbReference>
<gene>
    <name evidence="10" type="primary">rplI</name>
    <name evidence="10" type="ORF">NV226_00315</name>
</gene>
<feature type="domain" description="Ribosomal protein L9" evidence="9">
    <location>
        <begin position="12"/>
        <end position="39"/>
    </location>
</feature>
<evidence type="ECO:0000256" key="7">
    <source>
        <dbReference type="ARBA" id="ARBA00035456"/>
    </source>
</evidence>
<evidence type="ECO:0000256" key="8">
    <source>
        <dbReference type="SAM" id="Coils"/>
    </source>
</evidence>
<name>A0ABY5R8D4_9MOLU</name>
<dbReference type="InterPro" id="IPR020069">
    <property type="entry name" value="Ribosomal_bL9_C"/>
</dbReference>
<proteinExistence type="inferred from homology"/>
<accession>A0ABY5R8D4</accession>
<dbReference type="EMBL" id="CP102734">
    <property type="protein sequence ID" value="UVD81754.1"/>
    <property type="molecule type" value="Genomic_DNA"/>
</dbReference>
<evidence type="ECO:0000256" key="2">
    <source>
        <dbReference type="ARBA" id="ARBA00022730"/>
    </source>
</evidence>
<keyword evidence="3" id="KW-0694">RNA-binding</keyword>
<dbReference type="InterPro" id="IPR020594">
    <property type="entry name" value="Ribosomal_bL9_bac/chp"/>
</dbReference>
<dbReference type="InterPro" id="IPR020070">
    <property type="entry name" value="Ribosomal_bL9_N"/>
</dbReference>
<dbReference type="NCBIfam" id="TIGR00158">
    <property type="entry name" value="L9"/>
    <property type="match status" value="1"/>
</dbReference>
<keyword evidence="2" id="KW-0699">rRNA-binding</keyword>
<keyword evidence="11" id="KW-1185">Reference proteome</keyword>
<dbReference type="Gene3D" id="3.10.430.100">
    <property type="entry name" value="Ribosomal protein L9, C-terminal domain"/>
    <property type="match status" value="1"/>
</dbReference>
<dbReference type="PANTHER" id="PTHR21368">
    <property type="entry name" value="50S RIBOSOMAL PROTEIN L9"/>
    <property type="match status" value="1"/>
</dbReference>
<dbReference type="InterPro" id="IPR000244">
    <property type="entry name" value="Ribosomal_bL9"/>
</dbReference>
<evidence type="ECO:0000256" key="5">
    <source>
        <dbReference type="ARBA" id="ARBA00023274"/>
    </source>
</evidence>
<sequence>MKVILIKDCKDGKANTIIDVAPGYGTNYLIKNGFGLPYNEKTKAILNKKLSELESEEQAKRLEATKLKYELENLVLEFQLKETNNLIHHSISNKKIEKAILDKGFKLPKHSLVENEHIASFGTTVVKAKIYKDIIANLQVKITKE</sequence>
<keyword evidence="8" id="KW-0175">Coiled coil</keyword>
<evidence type="ECO:0000256" key="4">
    <source>
        <dbReference type="ARBA" id="ARBA00022980"/>
    </source>
</evidence>
<dbReference type="InterPro" id="IPR036791">
    <property type="entry name" value="Ribosomal_bL9_C_sf"/>
</dbReference>
<evidence type="ECO:0000259" key="9">
    <source>
        <dbReference type="PROSITE" id="PS00651"/>
    </source>
</evidence>
<evidence type="ECO:0000256" key="1">
    <source>
        <dbReference type="ARBA" id="ARBA00010605"/>
    </source>
</evidence>
<dbReference type="Pfam" id="PF03948">
    <property type="entry name" value="Ribosomal_L9_C"/>
    <property type="match status" value="1"/>
</dbReference>
<feature type="coiled-coil region" evidence="8">
    <location>
        <begin position="43"/>
        <end position="72"/>
    </location>
</feature>
<comment type="similarity">
    <text evidence="1">Belongs to the bacterial ribosomal protein bL9 family.</text>
</comment>
<dbReference type="GO" id="GO:0005840">
    <property type="term" value="C:ribosome"/>
    <property type="evidence" value="ECO:0007669"/>
    <property type="project" value="UniProtKB-KW"/>
</dbReference>
<evidence type="ECO:0000256" key="6">
    <source>
        <dbReference type="ARBA" id="ARBA00035292"/>
    </source>
</evidence>
<keyword evidence="5" id="KW-0687">Ribonucleoprotein</keyword>
<protein>
    <recommendedName>
        <fullName evidence="6">Large ribosomal subunit protein bL9</fullName>
    </recommendedName>
    <alternativeName>
        <fullName evidence="7">50S ribosomal protein L9</fullName>
    </alternativeName>
</protein>
<organism evidence="10 11">
    <name type="scientific">Mycoplasma iguanae</name>
    <dbReference type="NCBI Taxonomy" id="292461"/>
    <lineage>
        <taxon>Bacteria</taxon>
        <taxon>Bacillati</taxon>
        <taxon>Mycoplasmatota</taxon>
        <taxon>Mollicutes</taxon>
        <taxon>Mycoplasmataceae</taxon>
        <taxon>Mycoplasma</taxon>
    </lineage>
</organism>
<evidence type="ECO:0000313" key="11">
    <source>
        <dbReference type="Proteomes" id="UP001059252"/>
    </source>
</evidence>
<dbReference type="InterPro" id="IPR036935">
    <property type="entry name" value="Ribosomal_bL9_N_sf"/>
</dbReference>
<keyword evidence="4 10" id="KW-0689">Ribosomal protein</keyword>
<dbReference type="Proteomes" id="UP001059252">
    <property type="component" value="Chromosome"/>
</dbReference>
<reference evidence="10" key="1">
    <citation type="submission" date="2022-08" db="EMBL/GenBank/DDBJ databases">
        <title>Complete genome of Mycoplasma iguanae type strain 2327.</title>
        <authorList>
            <person name="Spergser J."/>
        </authorList>
    </citation>
    <scope>NUCLEOTIDE SEQUENCE</scope>
    <source>
        <strain evidence="10">2327</strain>
    </source>
</reference>
<dbReference type="Pfam" id="PF01281">
    <property type="entry name" value="Ribosomal_L9_N"/>
    <property type="match status" value="1"/>
</dbReference>
<dbReference type="Gene3D" id="3.40.5.10">
    <property type="entry name" value="Ribosomal protein L9, N-terminal domain"/>
    <property type="match status" value="1"/>
</dbReference>
<dbReference type="SUPFAM" id="SSF55653">
    <property type="entry name" value="Ribosomal protein L9 C-domain"/>
    <property type="match status" value="1"/>
</dbReference>
<dbReference type="RefSeq" id="WP_258210928.1">
    <property type="nucleotide sequence ID" value="NZ_CP102734.1"/>
</dbReference>